<reference evidence="2 3" key="1">
    <citation type="journal article" date="2022" name="Res Sq">
        <title>Evolution of multicellular longitudinally dividing oral cavity symbionts (Neisseriaceae).</title>
        <authorList>
            <person name="Nyongesa S."/>
            <person name="Weber P."/>
            <person name="Bernet E."/>
            <person name="Pullido F."/>
            <person name="Nieckarz M."/>
            <person name="Delaby M."/>
            <person name="Nieves C."/>
            <person name="Viehboeck T."/>
            <person name="Krause N."/>
            <person name="Rivera-Millot A."/>
            <person name="Nakamura A."/>
            <person name="Vischer N."/>
            <person name="VanNieuwenhze M."/>
            <person name="Brun Y."/>
            <person name="Cava F."/>
            <person name="Bulgheresi S."/>
            <person name="Veyrier F."/>
        </authorList>
    </citation>
    <scope>NUCLEOTIDE SEQUENCE [LARGE SCALE GENOMIC DNA]</scope>
    <source>
        <strain evidence="2 3">SN4</strain>
    </source>
</reference>
<name>A0ABY4E1K9_9NEIS</name>
<gene>
    <name evidence="2" type="ORF">LVJ82_17010</name>
</gene>
<accession>A0ABY4E1K9</accession>
<feature type="domain" description="DUF4055" evidence="1">
    <location>
        <begin position="251"/>
        <end position="391"/>
    </location>
</feature>
<organism evidence="2 3">
    <name type="scientific">Vitreoscilla massiliensis</name>
    <dbReference type="NCBI Taxonomy" id="1689272"/>
    <lineage>
        <taxon>Bacteria</taxon>
        <taxon>Pseudomonadati</taxon>
        <taxon>Pseudomonadota</taxon>
        <taxon>Betaproteobacteria</taxon>
        <taxon>Neisseriales</taxon>
        <taxon>Neisseriaceae</taxon>
        <taxon>Vitreoscilla</taxon>
    </lineage>
</organism>
<protein>
    <submittedName>
        <fullName evidence="2">DUF4055 domain-containing protein</fullName>
    </submittedName>
</protein>
<evidence type="ECO:0000313" key="2">
    <source>
        <dbReference type="EMBL" id="UOO89119.1"/>
    </source>
</evidence>
<evidence type="ECO:0000313" key="3">
    <source>
        <dbReference type="Proteomes" id="UP000832011"/>
    </source>
</evidence>
<evidence type="ECO:0000259" key="1">
    <source>
        <dbReference type="Pfam" id="PF13264"/>
    </source>
</evidence>
<dbReference type="Pfam" id="PF13264">
    <property type="entry name" value="DUF4055"/>
    <property type="match status" value="1"/>
</dbReference>
<dbReference type="RefSeq" id="WP_082625649.1">
    <property type="nucleotide sequence ID" value="NZ_CABKVG010000010.1"/>
</dbReference>
<dbReference type="Proteomes" id="UP000832011">
    <property type="component" value="Chromosome"/>
</dbReference>
<keyword evidence="3" id="KW-1185">Reference proteome</keyword>
<sequence length="479" mass="52568">MPVSSKHKQYEAAQPQWEKVRDALKGEDHIKSLGDKYLPKSSGMRAIESDKSVSATITKALYDSYKMRADYPEWTRETRRTAIGLVSKLNPVITELPKSLEHLLTNATCDGFGLDQLWLRNADELYSVGRVVLVVDMDSSSKPYFATYSAESFINWDTEIVDGRRDLVLAVFEESVNNPNSTDRFAHETVKQFRVYELIDGQCKVSVYDKDEKLVPDSEVWLKGRGGVPLTYIPVVVGGALVNSININESPLLGVAQAAAKAYMTSADYHQELHLTAHAQPVVTGMQTTYKDGKEINPEIKYIGPQAVITLPVGADFKFVEITGNGIEAKRQAIMDKKNAAAEVGAKTIDIGGVESGDARNARQSDQQASLQSVVTNSALMIQQGTRYAADMAGVTEALANKILFTVDAEFNQTVADPQMLTALNNAVNAETLPLDAVYAYAIKTKMIDPETTIDDYRGMIENGASYVNTGANKRTDDS</sequence>
<proteinExistence type="predicted"/>
<dbReference type="EMBL" id="CP091511">
    <property type="protein sequence ID" value="UOO89119.1"/>
    <property type="molecule type" value="Genomic_DNA"/>
</dbReference>
<dbReference type="InterPro" id="IPR025129">
    <property type="entry name" value="DUF4055"/>
</dbReference>